<keyword evidence="3" id="KW-1185">Reference proteome</keyword>
<keyword evidence="1" id="KW-0812">Transmembrane</keyword>
<protein>
    <submittedName>
        <fullName evidence="2">Uncharacterized protein</fullName>
    </submittedName>
</protein>
<keyword evidence="1" id="KW-0472">Membrane</keyword>
<feature type="transmembrane region" description="Helical" evidence="1">
    <location>
        <begin position="153"/>
        <end position="177"/>
    </location>
</feature>
<name>A0A8H5BS27_9AGAR</name>
<feature type="transmembrane region" description="Helical" evidence="1">
    <location>
        <begin position="112"/>
        <end position="141"/>
    </location>
</feature>
<evidence type="ECO:0000313" key="3">
    <source>
        <dbReference type="Proteomes" id="UP000559256"/>
    </source>
</evidence>
<sequence>MYIYRRCEKVSFIPPHSPSRSVVYTPFPMATDVTPDTAAIFALAFEWGFYGISLWMFVSTMRQLLAGAENIKMACIAFLFFVFSTAHVIVDLVRMKIAFIDKNTFLGEPAEYFANVATVMFLVRSSFYIAQTLLADAVVVYRCHVVWNPVSRWIFLIPLTLWMGLLASSLGACYNLGVATKNFQSALGGPEIFQFAQWINAYFSMSLATNLVGTGLLAFRIWRVNRTTSEFRETGFMLPVLRVVIDAGLLYTVTLTVTLIVFEAKSNAQTICLDIVSDIFNICPVLAYTIPLKLTPVISISFYMLILRVAKLAKRGPPRSTDISLQPTSISVPSSYWSPGGMEHDDDVFERSVHKDAGV</sequence>
<dbReference type="EMBL" id="JAACJM010000360">
    <property type="protein sequence ID" value="KAF5328502.1"/>
    <property type="molecule type" value="Genomic_DNA"/>
</dbReference>
<dbReference type="AlphaFoldDB" id="A0A8H5BS27"/>
<gene>
    <name evidence="2" type="ORF">D9758_017327</name>
</gene>
<keyword evidence="1" id="KW-1133">Transmembrane helix</keyword>
<evidence type="ECO:0000313" key="2">
    <source>
        <dbReference type="EMBL" id="KAF5328502.1"/>
    </source>
</evidence>
<dbReference type="Proteomes" id="UP000559256">
    <property type="component" value="Unassembled WGS sequence"/>
</dbReference>
<accession>A0A8H5BS27</accession>
<reference evidence="2 3" key="1">
    <citation type="journal article" date="2020" name="ISME J.">
        <title>Uncovering the hidden diversity of litter-decomposition mechanisms in mushroom-forming fungi.</title>
        <authorList>
            <person name="Floudas D."/>
            <person name="Bentzer J."/>
            <person name="Ahren D."/>
            <person name="Johansson T."/>
            <person name="Persson P."/>
            <person name="Tunlid A."/>
        </authorList>
    </citation>
    <scope>NUCLEOTIDE SEQUENCE [LARGE SCALE GENOMIC DNA]</scope>
    <source>
        <strain evidence="2 3">CBS 291.85</strain>
    </source>
</reference>
<organism evidence="2 3">
    <name type="scientific">Tetrapyrgos nigripes</name>
    <dbReference type="NCBI Taxonomy" id="182062"/>
    <lineage>
        <taxon>Eukaryota</taxon>
        <taxon>Fungi</taxon>
        <taxon>Dikarya</taxon>
        <taxon>Basidiomycota</taxon>
        <taxon>Agaricomycotina</taxon>
        <taxon>Agaricomycetes</taxon>
        <taxon>Agaricomycetidae</taxon>
        <taxon>Agaricales</taxon>
        <taxon>Marasmiineae</taxon>
        <taxon>Marasmiaceae</taxon>
        <taxon>Tetrapyrgos</taxon>
    </lineage>
</organism>
<feature type="transmembrane region" description="Helical" evidence="1">
    <location>
        <begin position="197"/>
        <end position="219"/>
    </location>
</feature>
<feature type="transmembrane region" description="Helical" evidence="1">
    <location>
        <begin position="285"/>
        <end position="306"/>
    </location>
</feature>
<comment type="caution">
    <text evidence="2">The sequence shown here is derived from an EMBL/GenBank/DDBJ whole genome shotgun (WGS) entry which is preliminary data.</text>
</comment>
<evidence type="ECO:0000256" key="1">
    <source>
        <dbReference type="SAM" id="Phobius"/>
    </source>
</evidence>
<feature type="transmembrane region" description="Helical" evidence="1">
    <location>
        <begin position="38"/>
        <end position="58"/>
    </location>
</feature>
<feature type="transmembrane region" description="Helical" evidence="1">
    <location>
        <begin position="70"/>
        <end position="92"/>
    </location>
</feature>
<proteinExistence type="predicted"/>
<feature type="transmembrane region" description="Helical" evidence="1">
    <location>
        <begin position="240"/>
        <end position="262"/>
    </location>
</feature>
<dbReference type="OrthoDB" id="3354175at2759"/>